<reference evidence="1" key="1">
    <citation type="journal article" date="2016" name="Nat. Genet.">
        <title>A high-quality carrot genome assembly provides new insights into carotenoid accumulation and asterid genome evolution.</title>
        <authorList>
            <person name="Iorizzo M."/>
            <person name="Ellison S."/>
            <person name="Senalik D."/>
            <person name="Zeng P."/>
            <person name="Satapoomin P."/>
            <person name="Huang J."/>
            <person name="Bowman M."/>
            <person name="Iovene M."/>
            <person name="Sanseverino W."/>
            <person name="Cavagnaro P."/>
            <person name="Yildiz M."/>
            <person name="Macko-Podgorni A."/>
            <person name="Moranska E."/>
            <person name="Grzebelus E."/>
            <person name="Grzebelus D."/>
            <person name="Ashrafi H."/>
            <person name="Zheng Z."/>
            <person name="Cheng S."/>
            <person name="Spooner D."/>
            <person name="Van Deynze A."/>
            <person name="Simon P."/>
        </authorList>
    </citation>
    <scope>NUCLEOTIDE SEQUENCE [LARGE SCALE GENOMIC DNA]</scope>
    <source>
        <tissue evidence="1">Leaf</tissue>
    </source>
</reference>
<comment type="caution">
    <text evidence="1">The sequence shown here is derived from an EMBL/GenBank/DDBJ whole genome shotgun (WGS) entry which is preliminary data.</text>
</comment>
<dbReference type="AlphaFoldDB" id="A0A165XAS3"/>
<sequence length="94" mass="10497">MFELKVHKGFTYAGLQSRTYRNMYLWRRTVNTLSRHGAPVADSIKISNILSGQCLAKTKAGNSLPLEKNNCSSKCNLGRVADAPEDITALFYDE</sequence>
<gene>
    <name evidence="1" type="ORF">DCAR_014652</name>
</gene>
<dbReference type="EMBL" id="LNRQ01000004">
    <property type="protein sequence ID" value="KZM97986.1"/>
    <property type="molecule type" value="Genomic_DNA"/>
</dbReference>
<protein>
    <submittedName>
        <fullName evidence="1">Uncharacterized protein</fullName>
    </submittedName>
</protein>
<accession>A0A165XAS3</accession>
<proteinExistence type="predicted"/>
<organism evidence="1">
    <name type="scientific">Daucus carota subsp. sativus</name>
    <name type="common">Carrot</name>
    <dbReference type="NCBI Taxonomy" id="79200"/>
    <lineage>
        <taxon>Eukaryota</taxon>
        <taxon>Viridiplantae</taxon>
        <taxon>Streptophyta</taxon>
        <taxon>Embryophyta</taxon>
        <taxon>Tracheophyta</taxon>
        <taxon>Spermatophyta</taxon>
        <taxon>Magnoliopsida</taxon>
        <taxon>eudicotyledons</taxon>
        <taxon>Gunneridae</taxon>
        <taxon>Pentapetalae</taxon>
        <taxon>asterids</taxon>
        <taxon>campanulids</taxon>
        <taxon>Apiales</taxon>
        <taxon>Apiaceae</taxon>
        <taxon>Apioideae</taxon>
        <taxon>Scandiceae</taxon>
        <taxon>Daucinae</taxon>
        <taxon>Daucus</taxon>
        <taxon>Daucus sect. Daucus</taxon>
    </lineage>
</organism>
<dbReference type="Gramene" id="KZM97986">
    <property type="protein sequence ID" value="KZM97986"/>
    <property type="gene ID" value="DCAR_014652"/>
</dbReference>
<name>A0A165XAS3_DAUCS</name>
<evidence type="ECO:0000313" key="1">
    <source>
        <dbReference type="EMBL" id="KZM97986.1"/>
    </source>
</evidence>